<sequence>MMPRVAWNTRIIGLLAAAALTLASPADAQPADAQAFKIGNYTLSGEIEGGARQIYGERRSGRYNEFRDIPQGLFLTDVKLDIDRPGFYYELRALDLLENDQSLRFSLGSPGLYRLDLEWHELQHIFKNQAITPYSGVGGNALTIDPATRALIQGSGAANWVANVNSLFRGGHREVVGFDRDWGEVKFKHQLGPDWNVRANYKNERWDGTKPESFLFGSSPGGRPVIEIPVPIDWRHDQVRLALEWARAGNSLELAYEASLFENRHSSLVFDNPFRSTDAAGTVGAGANAVSGSTRARVALEPDNQAHYISISGAVNLPAQTRLMGTASYGWFLQDDDFVPHTINTALTSPTLALPRRSLDGEINPTLINLVLTNRAIHNLTLTGRYRYYDLENNSKRITFPGHTVGDTSQVTNEAEETRLLGYTRQNAGLSASYRLSRDLKLHGGYEWRKTDYNEFHAEENQEDRVKVALDWKANNWLMIRPSYIYSDRSVSGYIAQNIPQQAERRLFNLAERERHEGKLMARITPSEKISITIEGGVGTEDYGAKYGVDEGHFWNAAVELVVTPVNWVNFFAAYTHEQVYGKIRSVQNSGSGTPFVDRFLDIDAWTMKFTDDYDVVRVGVEFLLWEDKTKERKLTSRTELTYAYSVGETRNSKDDPASTVVVTENWPDIKSRLWMISTRLDYHLTKNFSVGAGYAYERFEMVDFTQRWVDVVVDPGISTRLYTLGDRFDNYEAHTVAAFVRWRF</sequence>
<dbReference type="InterPro" id="IPR020016">
    <property type="entry name" value="Decahaem-assoc_OM_MtrB/PioB"/>
</dbReference>
<gene>
    <name evidence="2" type="ORF">HYZ11_02570</name>
</gene>
<keyword evidence="1" id="KW-0732">Signal</keyword>
<proteinExistence type="predicted"/>
<dbReference type="Proteomes" id="UP000782312">
    <property type="component" value="Unassembled WGS sequence"/>
</dbReference>
<name>A0A932HZ43_UNCTE</name>
<evidence type="ECO:0000313" key="2">
    <source>
        <dbReference type="EMBL" id="MBI3126471.1"/>
    </source>
</evidence>
<organism evidence="2 3">
    <name type="scientific">Tectimicrobiota bacterium</name>
    <dbReference type="NCBI Taxonomy" id="2528274"/>
    <lineage>
        <taxon>Bacteria</taxon>
        <taxon>Pseudomonadati</taxon>
        <taxon>Nitrospinota/Tectimicrobiota group</taxon>
        <taxon>Candidatus Tectimicrobiota</taxon>
    </lineage>
</organism>
<dbReference type="Pfam" id="PF11854">
    <property type="entry name" value="MtrB_PioB"/>
    <property type="match status" value="1"/>
</dbReference>
<reference evidence="2" key="1">
    <citation type="submission" date="2020-07" db="EMBL/GenBank/DDBJ databases">
        <title>Huge and variable diversity of episymbiotic CPR bacteria and DPANN archaea in groundwater ecosystems.</title>
        <authorList>
            <person name="He C.Y."/>
            <person name="Keren R."/>
            <person name="Whittaker M."/>
            <person name="Farag I.F."/>
            <person name="Doudna J."/>
            <person name="Cate J.H.D."/>
            <person name="Banfield J.F."/>
        </authorList>
    </citation>
    <scope>NUCLEOTIDE SEQUENCE</scope>
    <source>
        <strain evidence="2">NC_groundwater_763_Ag_S-0.2um_68_21</strain>
    </source>
</reference>
<evidence type="ECO:0000256" key="1">
    <source>
        <dbReference type="SAM" id="SignalP"/>
    </source>
</evidence>
<evidence type="ECO:0000313" key="3">
    <source>
        <dbReference type="Proteomes" id="UP000782312"/>
    </source>
</evidence>
<dbReference type="NCBIfam" id="TIGR03509">
    <property type="entry name" value="OMP_MtrB_PioB"/>
    <property type="match status" value="1"/>
</dbReference>
<accession>A0A932HZ43</accession>
<protein>
    <submittedName>
        <fullName evidence="2">MtrB/PioB family decaheme-associated outer membrane protein</fullName>
    </submittedName>
</protein>
<comment type="caution">
    <text evidence="2">The sequence shown here is derived from an EMBL/GenBank/DDBJ whole genome shotgun (WGS) entry which is preliminary data.</text>
</comment>
<dbReference type="SUPFAM" id="SSF56935">
    <property type="entry name" value="Porins"/>
    <property type="match status" value="1"/>
</dbReference>
<feature type="chain" id="PRO_5037231166" evidence="1">
    <location>
        <begin position="29"/>
        <end position="745"/>
    </location>
</feature>
<feature type="signal peptide" evidence="1">
    <location>
        <begin position="1"/>
        <end position="28"/>
    </location>
</feature>
<dbReference type="AlphaFoldDB" id="A0A932HZ43"/>
<dbReference type="EMBL" id="JACPUR010000004">
    <property type="protein sequence ID" value="MBI3126471.1"/>
    <property type="molecule type" value="Genomic_DNA"/>
</dbReference>